<sequence>MRRTLVLLTVIRSLSFSQTTVNPDISVLGDLLLINNNESTSLSTSGLEIAVQGYVNPFARADVYLHKHEGESVVELEEAFLTIERGLPLHLGLRTGKFRPSFGKMNRD</sequence>
<dbReference type="AlphaFoldDB" id="A0A382WQT8"/>
<evidence type="ECO:0000313" key="1">
    <source>
        <dbReference type="EMBL" id="SVD60381.1"/>
    </source>
</evidence>
<organism evidence="1">
    <name type="scientific">marine metagenome</name>
    <dbReference type="NCBI Taxonomy" id="408172"/>
    <lineage>
        <taxon>unclassified sequences</taxon>
        <taxon>metagenomes</taxon>
        <taxon>ecological metagenomes</taxon>
    </lineage>
</organism>
<gene>
    <name evidence="1" type="ORF">METZ01_LOCUS413235</name>
</gene>
<name>A0A382WQT8_9ZZZZ</name>
<protein>
    <recommendedName>
        <fullName evidence="2">TonB-dependent receptor plug domain-containing protein</fullName>
    </recommendedName>
</protein>
<proteinExistence type="predicted"/>
<evidence type="ECO:0008006" key="2">
    <source>
        <dbReference type="Google" id="ProtNLM"/>
    </source>
</evidence>
<dbReference type="EMBL" id="UINC01161286">
    <property type="protein sequence ID" value="SVD60381.1"/>
    <property type="molecule type" value="Genomic_DNA"/>
</dbReference>
<feature type="non-terminal residue" evidence="1">
    <location>
        <position position="108"/>
    </location>
</feature>
<accession>A0A382WQT8</accession>
<reference evidence="1" key="1">
    <citation type="submission" date="2018-05" db="EMBL/GenBank/DDBJ databases">
        <authorList>
            <person name="Lanie J.A."/>
            <person name="Ng W.-L."/>
            <person name="Kazmierczak K.M."/>
            <person name="Andrzejewski T.M."/>
            <person name="Davidsen T.M."/>
            <person name="Wayne K.J."/>
            <person name="Tettelin H."/>
            <person name="Glass J.I."/>
            <person name="Rusch D."/>
            <person name="Podicherti R."/>
            <person name="Tsui H.-C.T."/>
            <person name="Winkler M.E."/>
        </authorList>
    </citation>
    <scope>NUCLEOTIDE SEQUENCE</scope>
</reference>